<proteinExistence type="inferred from homology"/>
<evidence type="ECO:0000256" key="3">
    <source>
        <dbReference type="ARBA" id="ARBA00022927"/>
    </source>
</evidence>
<comment type="similarity">
    <text evidence="1">Belongs to the MOG1 family.</text>
</comment>
<dbReference type="EMBL" id="CM007382">
    <property type="protein sequence ID" value="ONK78379.1"/>
    <property type="molecule type" value="Genomic_DNA"/>
</dbReference>
<keyword evidence="2" id="KW-0813">Transport</keyword>
<dbReference type="GO" id="GO:0005085">
    <property type="term" value="F:guanyl-nucleotide exchange factor activity"/>
    <property type="evidence" value="ECO:0007669"/>
    <property type="project" value="TreeGrafter"/>
</dbReference>
<keyword evidence="5" id="KW-1185">Reference proteome</keyword>
<sequence length="152" mass="16948">MGQDQYNVVLIFDSGSAVCRRFLEIPAATRAFVFELLGFKHDVEDIGSAIWFLRDLAREQDADEGVVLEHSGIAESVGLRYRDAPVIVTTAIGQMGISKGRQGREAQNLVRVYLANLRLKEVGTDVLITAYEPVLIKWKITLGSTPEKIERE</sequence>
<protein>
    <submittedName>
        <fullName evidence="4">Uncharacterized protein</fullName>
    </submittedName>
</protein>
<dbReference type="SUPFAM" id="SSF55724">
    <property type="entry name" value="Mog1p/PsbP-like"/>
    <property type="match status" value="1"/>
</dbReference>
<dbReference type="GO" id="GO:0031267">
    <property type="term" value="F:small GTPase binding"/>
    <property type="evidence" value="ECO:0007669"/>
    <property type="project" value="TreeGrafter"/>
</dbReference>
<evidence type="ECO:0000256" key="1">
    <source>
        <dbReference type="ARBA" id="ARBA00010307"/>
    </source>
</evidence>
<dbReference type="PANTHER" id="PTHR15837:SF0">
    <property type="entry name" value="RAN GUANINE NUCLEOTIDE RELEASE FACTOR"/>
    <property type="match status" value="1"/>
</dbReference>
<evidence type="ECO:0000313" key="5">
    <source>
        <dbReference type="Proteomes" id="UP000243459"/>
    </source>
</evidence>
<dbReference type="InterPro" id="IPR007681">
    <property type="entry name" value="Mog1"/>
</dbReference>
<dbReference type="PANTHER" id="PTHR15837">
    <property type="entry name" value="RAN GUANINE NUCLEOTIDE RELEASE FACTOR"/>
    <property type="match status" value="1"/>
</dbReference>
<keyword evidence="3" id="KW-0653">Protein transport</keyword>
<reference evidence="5" key="1">
    <citation type="journal article" date="2017" name="Nat. Commun.">
        <title>The asparagus genome sheds light on the origin and evolution of a young Y chromosome.</title>
        <authorList>
            <person name="Harkess A."/>
            <person name="Zhou J."/>
            <person name="Xu C."/>
            <person name="Bowers J.E."/>
            <person name="Van der Hulst R."/>
            <person name="Ayyampalayam S."/>
            <person name="Mercati F."/>
            <person name="Riccardi P."/>
            <person name="McKain M.R."/>
            <person name="Kakrana A."/>
            <person name="Tang H."/>
            <person name="Ray J."/>
            <person name="Groenendijk J."/>
            <person name="Arikit S."/>
            <person name="Mathioni S.M."/>
            <person name="Nakano M."/>
            <person name="Shan H."/>
            <person name="Telgmann-Rauber A."/>
            <person name="Kanno A."/>
            <person name="Yue Z."/>
            <person name="Chen H."/>
            <person name="Li W."/>
            <person name="Chen Y."/>
            <person name="Xu X."/>
            <person name="Zhang Y."/>
            <person name="Luo S."/>
            <person name="Chen H."/>
            <person name="Gao J."/>
            <person name="Mao Z."/>
            <person name="Pires J.C."/>
            <person name="Luo M."/>
            <person name="Kudrna D."/>
            <person name="Wing R.A."/>
            <person name="Meyers B.C."/>
            <person name="Yi K."/>
            <person name="Kong H."/>
            <person name="Lavrijsen P."/>
            <person name="Sunseri F."/>
            <person name="Falavigna A."/>
            <person name="Ye Y."/>
            <person name="Leebens-Mack J.H."/>
            <person name="Chen G."/>
        </authorList>
    </citation>
    <scope>NUCLEOTIDE SEQUENCE [LARGE SCALE GENOMIC DNA]</scope>
    <source>
        <strain evidence="5">cv. DH0086</strain>
    </source>
</reference>
<accession>A0A5P1FN35</accession>
<gene>
    <name evidence="4" type="ORF">A4U43_C02F18160</name>
</gene>
<dbReference type="AlphaFoldDB" id="A0A5P1FN35"/>
<evidence type="ECO:0000313" key="4">
    <source>
        <dbReference type="EMBL" id="ONK78379.1"/>
    </source>
</evidence>
<dbReference type="Gene3D" id="3.40.1000.10">
    <property type="entry name" value="Mog1/PsbP, alpha/beta/alpha sandwich"/>
    <property type="match status" value="1"/>
</dbReference>
<dbReference type="Proteomes" id="UP000243459">
    <property type="component" value="Chromosome 2"/>
</dbReference>
<dbReference type="GO" id="GO:0005634">
    <property type="term" value="C:nucleus"/>
    <property type="evidence" value="ECO:0007669"/>
    <property type="project" value="TreeGrafter"/>
</dbReference>
<dbReference type="Gramene" id="ONK78379">
    <property type="protein sequence ID" value="ONK78379"/>
    <property type="gene ID" value="A4U43_C02F18160"/>
</dbReference>
<organism evidence="4 5">
    <name type="scientific">Asparagus officinalis</name>
    <name type="common">Garden asparagus</name>
    <dbReference type="NCBI Taxonomy" id="4686"/>
    <lineage>
        <taxon>Eukaryota</taxon>
        <taxon>Viridiplantae</taxon>
        <taxon>Streptophyta</taxon>
        <taxon>Embryophyta</taxon>
        <taxon>Tracheophyta</taxon>
        <taxon>Spermatophyta</taxon>
        <taxon>Magnoliopsida</taxon>
        <taxon>Liliopsida</taxon>
        <taxon>Asparagales</taxon>
        <taxon>Asparagaceae</taxon>
        <taxon>Asparagoideae</taxon>
        <taxon>Asparagus</taxon>
    </lineage>
</organism>
<dbReference type="GO" id="GO:0006606">
    <property type="term" value="P:protein import into nucleus"/>
    <property type="evidence" value="ECO:0007669"/>
    <property type="project" value="TreeGrafter"/>
</dbReference>
<dbReference type="Pfam" id="PF04603">
    <property type="entry name" value="Mog1"/>
    <property type="match status" value="1"/>
</dbReference>
<evidence type="ECO:0000256" key="2">
    <source>
        <dbReference type="ARBA" id="ARBA00022448"/>
    </source>
</evidence>
<name>A0A5P1FN35_ASPOF</name>
<dbReference type="OMA" id="EPVLIKW"/>
<dbReference type="InterPro" id="IPR016123">
    <property type="entry name" value="Mog1/PsbP_a/b/a-sand"/>
</dbReference>